<dbReference type="GO" id="GO:0005829">
    <property type="term" value="C:cytosol"/>
    <property type="evidence" value="ECO:0007669"/>
    <property type="project" value="TreeGrafter"/>
</dbReference>
<dbReference type="SUPFAM" id="SSF81296">
    <property type="entry name" value="E set domains"/>
    <property type="match status" value="2"/>
</dbReference>
<dbReference type="InterPro" id="IPR014756">
    <property type="entry name" value="Ig_E-set"/>
</dbReference>
<proteinExistence type="inferred from homology"/>
<comment type="similarity">
    <text evidence="4 10">Belongs to the glycosyl hydrolase 13 family. GlgB subfamily.</text>
</comment>
<dbReference type="InterPro" id="IPR044143">
    <property type="entry name" value="GlgB_N_E_set_prok"/>
</dbReference>
<evidence type="ECO:0000256" key="8">
    <source>
        <dbReference type="ARBA" id="ARBA00023056"/>
    </source>
</evidence>
<dbReference type="InterPro" id="IPR037439">
    <property type="entry name" value="Branching_enzy"/>
</dbReference>
<dbReference type="Proteomes" id="UP000309061">
    <property type="component" value="Chromosome"/>
</dbReference>
<dbReference type="UniPathway" id="UPA00164"/>
<evidence type="ECO:0000256" key="4">
    <source>
        <dbReference type="ARBA" id="ARBA00009000"/>
    </source>
</evidence>
<dbReference type="SUPFAM" id="SSF51445">
    <property type="entry name" value="(Trans)glycosidases"/>
    <property type="match status" value="1"/>
</dbReference>
<dbReference type="PANTHER" id="PTHR43651:SF3">
    <property type="entry name" value="1,4-ALPHA-GLUCAN-BRANCHING ENZYME"/>
    <property type="match status" value="1"/>
</dbReference>
<dbReference type="CDD" id="cd02855">
    <property type="entry name" value="E_set_GBE_prok_N"/>
    <property type="match status" value="1"/>
</dbReference>
<sequence>MTQNGHVSSQSTDGRRGAAWRARQSDIDAILSARCGDPFAVLGLHQTEAGFVIRAFAPGAETLEAATPGGDRIAALERVHPDGFFEALIPGATQRFPYLLRAKNAQGAWDFCDPYAFGPALGQLDDHLLVAGEHQKLYERLGAHTLTHEGVHGALFAVWAPEALRVSVVGDFNRWDGRVCQMRKRIDSGVWEIFIPGVARGARYKYEIVGRDGGLAPLKADPFGRAAELRPATASVVVADKPFPWTDDAFLAQRRNKDLRRAPMSIYEVHLPSWRRGPEGRFLTYDELAAELIPYAADLGFTHIELLPISEHPLDASWGYQPIGLFAPTSRHGDPAGFKRFVNCAHEAGLGVILDWAPAHFPTDAHGLAMFDGGPLYEHSDPRRGFHPDWNTAIYDFGRREVANFLIANALYWLDCFHIDGLRVDAVASMLYLDYSRKAGEWAPNPDGSNDNRDAVRFLQRFNELVYGLFPGVVTIAEESTSWAGVSHPTSAGGLGFGFKWNMGWMNDTLAYMATDPVHRKWRHDKLTFGLLYAFSENFVLPLSHDEVVHGKGSIVAKMPGDEWRRFANARAYYGFMWGQPGKKLLFMGQEFGQTSEWKFDQSLEWGLLEYAPHQGLQKFIRDLNRAYGHCEALHARDCESEGFQWIVVEDRDNSVFAFVRYGEDRMRPIVVAANFTPVPRENYILGLPHAGRWRETINSDALEYGGSGRGNLGEVRAAHEALGAFPASAPIVLPPLATLFFEFIPDELE</sequence>
<dbReference type="EMBL" id="CP046052">
    <property type="protein sequence ID" value="QGM46998.1"/>
    <property type="molecule type" value="Genomic_DNA"/>
</dbReference>
<feature type="domain" description="Glycosyl hydrolase family 13 catalytic" evidence="12">
    <location>
        <begin position="268"/>
        <end position="628"/>
    </location>
</feature>
<dbReference type="InterPro" id="IPR006048">
    <property type="entry name" value="A-amylase/branching_C"/>
</dbReference>
<reference evidence="13 14" key="1">
    <citation type="submission" date="2019-11" db="EMBL/GenBank/DDBJ databases">
        <title>The genome sequence of Methylocystis heyeri.</title>
        <authorList>
            <person name="Oshkin I.Y."/>
            <person name="Miroshnikov K."/>
            <person name="Dedysh S.N."/>
        </authorList>
    </citation>
    <scope>NUCLEOTIDE SEQUENCE [LARGE SCALE GENOMIC DNA]</scope>
    <source>
        <strain evidence="13 14">H2</strain>
    </source>
</reference>
<dbReference type="PIRSF" id="PIRSF000463">
    <property type="entry name" value="GlgB"/>
    <property type="match status" value="1"/>
</dbReference>
<comment type="catalytic activity">
    <reaction evidence="1 10">
        <text>Transfers a segment of a (1-&gt;4)-alpha-D-glucan chain to a primary hydroxy group in a similar glucan chain.</text>
        <dbReference type="EC" id="2.4.1.18"/>
    </reaction>
</comment>
<evidence type="ECO:0000256" key="2">
    <source>
        <dbReference type="ARBA" id="ARBA00002953"/>
    </source>
</evidence>
<dbReference type="RefSeq" id="WP_136498048.1">
    <property type="nucleotide sequence ID" value="NZ_CP046052.1"/>
</dbReference>
<keyword evidence="5 10" id="KW-0321">Glycogen metabolism</keyword>
<dbReference type="Gene3D" id="2.60.40.1180">
    <property type="entry name" value="Golgi alpha-mannosidase II"/>
    <property type="match status" value="1"/>
</dbReference>
<keyword evidence="14" id="KW-1185">Reference proteome</keyword>
<dbReference type="EC" id="2.4.1.18" evidence="10"/>
<dbReference type="GO" id="GO:0004553">
    <property type="term" value="F:hydrolase activity, hydrolyzing O-glycosyl compounds"/>
    <property type="evidence" value="ECO:0007669"/>
    <property type="project" value="InterPro"/>
</dbReference>
<dbReference type="InterPro" id="IPR054169">
    <property type="entry name" value="GlgB_N"/>
</dbReference>
<dbReference type="InterPro" id="IPR017853">
    <property type="entry name" value="GH"/>
</dbReference>
<dbReference type="OrthoDB" id="9800174at2"/>
<dbReference type="FunFam" id="3.20.20.80:FF:000003">
    <property type="entry name" value="1,4-alpha-glucan branching enzyme GlgB"/>
    <property type="match status" value="1"/>
</dbReference>
<dbReference type="FunFam" id="2.60.40.10:FF:000169">
    <property type="entry name" value="1,4-alpha-glucan branching enzyme GlgB"/>
    <property type="match status" value="1"/>
</dbReference>
<evidence type="ECO:0000256" key="3">
    <source>
        <dbReference type="ARBA" id="ARBA00004964"/>
    </source>
</evidence>
<dbReference type="GO" id="GO:0005978">
    <property type="term" value="P:glycogen biosynthetic process"/>
    <property type="evidence" value="ECO:0007669"/>
    <property type="project" value="UniProtKB-UniRule"/>
</dbReference>
<dbReference type="InterPro" id="IPR013783">
    <property type="entry name" value="Ig-like_fold"/>
</dbReference>
<keyword evidence="9 10" id="KW-0119">Carbohydrate metabolism</keyword>
<dbReference type="SMART" id="SM00642">
    <property type="entry name" value="Aamy"/>
    <property type="match status" value="1"/>
</dbReference>
<dbReference type="InterPro" id="IPR006047">
    <property type="entry name" value="GH13_cat_dom"/>
</dbReference>
<dbReference type="InterPro" id="IPR004193">
    <property type="entry name" value="Glyco_hydro_13_N"/>
</dbReference>
<evidence type="ECO:0000313" key="13">
    <source>
        <dbReference type="EMBL" id="QGM46998.1"/>
    </source>
</evidence>
<feature type="active site" description="Nucleophile" evidence="10 11">
    <location>
        <position position="425"/>
    </location>
</feature>
<dbReference type="GO" id="GO:0043169">
    <property type="term" value="F:cation binding"/>
    <property type="evidence" value="ECO:0007669"/>
    <property type="project" value="InterPro"/>
</dbReference>
<protein>
    <recommendedName>
        <fullName evidence="10">1,4-alpha-glucan branching enzyme GlgB</fullName>
        <ecNumber evidence="10">2.4.1.18</ecNumber>
    </recommendedName>
    <alternativeName>
        <fullName evidence="10">1,4-alpha-D-glucan:1,4-alpha-D-glucan 6-glucosyl-transferase</fullName>
    </alternativeName>
    <alternativeName>
        <fullName evidence="10">Alpha-(1-&gt;4)-glucan branching enzyme</fullName>
    </alternativeName>
    <alternativeName>
        <fullName evidence="10">Glycogen branching enzyme</fullName>
        <shortName evidence="10">BE</shortName>
    </alternativeName>
</protein>
<dbReference type="InterPro" id="IPR013780">
    <property type="entry name" value="Glyco_hydro_b"/>
</dbReference>
<dbReference type="AlphaFoldDB" id="A0A6B8KK49"/>
<dbReference type="KEGG" id="mhey:H2LOC_015605"/>
<dbReference type="Gene3D" id="2.60.40.10">
    <property type="entry name" value="Immunoglobulins"/>
    <property type="match status" value="2"/>
</dbReference>
<evidence type="ECO:0000313" key="14">
    <source>
        <dbReference type="Proteomes" id="UP000309061"/>
    </source>
</evidence>
<evidence type="ECO:0000259" key="12">
    <source>
        <dbReference type="SMART" id="SM00642"/>
    </source>
</evidence>
<dbReference type="FunFam" id="2.60.40.1180:FF:000002">
    <property type="entry name" value="1,4-alpha-glucan branching enzyme GlgB"/>
    <property type="match status" value="1"/>
</dbReference>
<dbReference type="NCBIfam" id="NF003811">
    <property type="entry name" value="PRK05402.1"/>
    <property type="match status" value="1"/>
</dbReference>
<gene>
    <name evidence="10 13" type="primary">glgB</name>
    <name evidence="13" type="ORF">H2LOC_015605</name>
</gene>
<dbReference type="GO" id="GO:0003844">
    <property type="term" value="F:1,4-alpha-glucan branching enzyme activity"/>
    <property type="evidence" value="ECO:0007669"/>
    <property type="project" value="UniProtKB-UniRule"/>
</dbReference>
<dbReference type="PANTHER" id="PTHR43651">
    <property type="entry name" value="1,4-ALPHA-GLUCAN-BRANCHING ENZYME"/>
    <property type="match status" value="1"/>
</dbReference>
<dbReference type="Gene3D" id="3.20.20.80">
    <property type="entry name" value="Glycosidases"/>
    <property type="match status" value="1"/>
</dbReference>
<evidence type="ECO:0000256" key="9">
    <source>
        <dbReference type="ARBA" id="ARBA00023277"/>
    </source>
</evidence>
<evidence type="ECO:0000256" key="5">
    <source>
        <dbReference type="ARBA" id="ARBA00022600"/>
    </source>
</evidence>
<dbReference type="Pfam" id="PF02806">
    <property type="entry name" value="Alpha-amylase_C"/>
    <property type="match status" value="1"/>
</dbReference>
<feature type="active site" description="Proton donor" evidence="10 11">
    <location>
        <position position="478"/>
    </location>
</feature>
<dbReference type="NCBIfam" id="TIGR01515">
    <property type="entry name" value="branching_enzym"/>
    <property type="match status" value="1"/>
</dbReference>
<keyword evidence="7 10" id="KW-0808">Transferase</keyword>
<dbReference type="HAMAP" id="MF_00685">
    <property type="entry name" value="GlgB"/>
    <property type="match status" value="1"/>
</dbReference>
<comment type="pathway">
    <text evidence="3 10">Glycan biosynthesis; glycogen biosynthesis.</text>
</comment>
<comment type="subunit">
    <text evidence="10">Monomer.</text>
</comment>
<keyword evidence="6 10" id="KW-0328">Glycosyltransferase</keyword>
<evidence type="ECO:0000256" key="1">
    <source>
        <dbReference type="ARBA" id="ARBA00000826"/>
    </source>
</evidence>
<dbReference type="NCBIfam" id="NF008967">
    <property type="entry name" value="PRK12313.1"/>
    <property type="match status" value="1"/>
</dbReference>
<dbReference type="Pfam" id="PF22019">
    <property type="entry name" value="GlgB_N"/>
    <property type="match status" value="1"/>
</dbReference>
<dbReference type="Pfam" id="PF02922">
    <property type="entry name" value="CBM_48"/>
    <property type="match status" value="1"/>
</dbReference>
<name>A0A6B8KK49_9HYPH</name>
<evidence type="ECO:0000256" key="6">
    <source>
        <dbReference type="ARBA" id="ARBA00022676"/>
    </source>
</evidence>
<evidence type="ECO:0000256" key="7">
    <source>
        <dbReference type="ARBA" id="ARBA00022679"/>
    </source>
</evidence>
<evidence type="ECO:0000256" key="10">
    <source>
        <dbReference type="HAMAP-Rule" id="MF_00685"/>
    </source>
</evidence>
<evidence type="ECO:0000256" key="11">
    <source>
        <dbReference type="PIRSR" id="PIRSR000463-1"/>
    </source>
</evidence>
<accession>A0A6B8KK49</accession>
<dbReference type="CDD" id="cd11322">
    <property type="entry name" value="AmyAc_Glg_BE"/>
    <property type="match status" value="1"/>
</dbReference>
<dbReference type="SUPFAM" id="SSF51011">
    <property type="entry name" value="Glycosyl hydrolase domain"/>
    <property type="match status" value="1"/>
</dbReference>
<organism evidence="13 14">
    <name type="scientific">Methylocystis heyeri</name>
    <dbReference type="NCBI Taxonomy" id="391905"/>
    <lineage>
        <taxon>Bacteria</taxon>
        <taxon>Pseudomonadati</taxon>
        <taxon>Pseudomonadota</taxon>
        <taxon>Alphaproteobacteria</taxon>
        <taxon>Hyphomicrobiales</taxon>
        <taxon>Methylocystaceae</taxon>
        <taxon>Methylocystis</taxon>
    </lineage>
</organism>
<keyword evidence="8 10" id="KW-0320">Glycogen biosynthesis</keyword>
<comment type="function">
    <text evidence="2 10">Catalyzes the formation of the alpha-1,6-glucosidic linkages in glycogen by scission of a 1,4-alpha-linked oligosaccharide from growing alpha-1,4-glucan chains and the subsequent attachment of the oligosaccharide to the alpha-1,6 position.</text>
</comment>
<dbReference type="InterPro" id="IPR006407">
    <property type="entry name" value="GlgB"/>
</dbReference>